<name>A0A9P4M5X2_9PEZI</name>
<dbReference type="Proteomes" id="UP000799772">
    <property type="component" value="Unassembled WGS sequence"/>
</dbReference>
<dbReference type="EMBL" id="ML978126">
    <property type="protein sequence ID" value="KAF2098593.1"/>
    <property type="molecule type" value="Genomic_DNA"/>
</dbReference>
<keyword evidence="2" id="KW-1185">Reference proteome</keyword>
<dbReference type="Pfam" id="PF05721">
    <property type="entry name" value="PhyH"/>
    <property type="match status" value="1"/>
</dbReference>
<evidence type="ECO:0000313" key="2">
    <source>
        <dbReference type="Proteomes" id="UP000799772"/>
    </source>
</evidence>
<organism evidence="1 2">
    <name type="scientific">Rhizodiscina lignyota</name>
    <dbReference type="NCBI Taxonomy" id="1504668"/>
    <lineage>
        <taxon>Eukaryota</taxon>
        <taxon>Fungi</taxon>
        <taxon>Dikarya</taxon>
        <taxon>Ascomycota</taxon>
        <taxon>Pezizomycotina</taxon>
        <taxon>Dothideomycetes</taxon>
        <taxon>Pleosporomycetidae</taxon>
        <taxon>Aulographales</taxon>
        <taxon>Rhizodiscinaceae</taxon>
        <taxon>Rhizodiscina</taxon>
    </lineage>
</organism>
<dbReference type="PANTHER" id="PTHR40128:SF1">
    <property type="entry name" value="PHYTANOYL-COA HYDROXYLASE"/>
    <property type="match status" value="1"/>
</dbReference>
<protein>
    <recommendedName>
        <fullName evidence="3">Phytanoyl-CoA hydroxylase</fullName>
    </recommendedName>
</protein>
<reference evidence="1" key="1">
    <citation type="journal article" date="2020" name="Stud. Mycol.">
        <title>101 Dothideomycetes genomes: a test case for predicting lifestyles and emergence of pathogens.</title>
        <authorList>
            <person name="Haridas S."/>
            <person name="Albert R."/>
            <person name="Binder M."/>
            <person name="Bloem J."/>
            <person name="Labutti K."/>
            <person name="Salamov A."/>
            <person name="Andreopoulos B."/>
            <person name="Baker S."/>
            <person name="Barry K."/>
            <person name="Bills G."/>
            <person name="Bluhm B."/>
            <person name="Cannon C."/>
            <person name="Castanera R."/>
            <person name="Culley D."/>
            <person name="Daum C."/>
            <person name="Ezra D."/>
            <person name="Gonzalez J."/>
            <person name="Henrissat B."/>
            <person name="Kuo A."/>
            <person name="Liang C."/>
            <person name="Lipzen A."/>
            <person name="Lutzoni F."/>
            <person name="Magnuson J."/>
            <person name="Mondo S."/>
            <person name="Nolan M."/>
            <person name="Ohm R."/>
            <person name="Pangilinan J."/>
            <person name="Park H.-J."/>
            <person name="Ramirez L."/>
            <person name="Alfaro M."/>
            <person name="Sun H."/>
            <person name="Tritt A."/>
            <person name="Yoshinaga Y."/>
            <person name="Zwiers L.-H."/>
            <person name="Turgeon B."/>
            <person name="Goodwin S."/>
            <person name="Spatafora J."/>
            <person name="Crous P."/>
            <person name="Grigoriev I."/>
        </authorList>
    </citation>
    <scope>NUCLEOTIDE SEQUENCE</scope>
    <source>
        <strain evidence="1">CBS 133067</strain>
    </source>
</reference>
<comment type="caution">
    <text evidence="1">The sequence shown here is derived from an EMBL/GenBank/DDBJ whole genome shotgun (WGS) entry which is preliminary data.</text>
</comment>
<dbReference type="AlphaFoldDB" id="A0A9P4M5X2"/>
<dbReference type="SUPFAM" id="SSF51197">
    <property type="entry name" value="Clavaminate synthase-like"/>
    <property type="match status" value="1"/>
</dbReference>
<dbReference type="Gene3D" id="2.60.120.620">
    <property type="entry name" value="q2cbj1_9rhob like domain"/>
    <property type="match status" value="1"/>
</dbReference>
<proteinExistence type="predicted"/>
<gene>
    <name evidence="1" type="ORF">NA57DRAFT_38877</name>
</gene>
<dbReference type="InterPro" id="IPR008775">
    <property type="entry name" value="Phytyl_CoA_dOase-like"/>
</dbReference>
<evidence type="ECO:0008006" key="3">
    <source>
        <dbReference type="Google" id="ProtNLM"/>
    </source>
</evidence>
<dbReference type="PANTHER" id="PTHR40128">
    <property type="entry name" value="EXPRESSED PROTEIN"/>
    <property type="match status" value="1"/>
</dbReference>
<evidence type="ECO:0000313" key="1">
    <source>
        <dbReference type="EMBL" id="KAF2098593.1"/>
    </source>
</evidence>
<accession>A0A9P4M5X2</accession>
<dbReference type="OrthoDB" id="2328924at2759"/>
<sequence>MPHAIEEQLFANDGALEPSEIARLKPSDPSLPLNELRRRFQDDGYLFLKGLLPRKDVLQVREDYFKFLSPSGILKDGTAPVAGIFDSAKDVTLFPGIGVGRVDEQQGADFVSLALDAHSQDWYADKFCKHPVLLDFMARFTGWSTDTRRLERTLLRNNIPDTKAIGVHYDQIFLRYGEPTSVTVWVPMGDIKINGGGLMYLENGHALGKDFEEKFTLKAKASGLSDEEAKSAFNKNMLTSGVLTDGPAQFGRAHGQRWLVSNYEAGDVVLHSPYQIHASTVNHDPDHVIRLATDLRFVDSSRPWDQRWSHQFRVGDGV</sequence>